<dbReference type="InterPro" id="IPR015943">
    <property type="entry name" value="WD40/YVTN_repeat-like_dom_sf"/>
</dbReference>
<evidence type="ECO:0000313" key="10">
    <source>
        <dbReference type="EMBL" id="CAD7630880.1"/>
    </source>
</evidence>
<dbReference type="Pfam" id="PF09070">
    <property type="entry name" value="PFU"/>
    <property type="match status" value="1"/>
</dbReference>
<dbReference type="SMART" id="SM00320">
    <property type="entry name" value="WD40"/>
    <property type="match status" value="7"/>
</dbReference>
<feature type="region of interest" description="Disordered" evidence="7">
    <location>
        <begin position="772"/>
        <end position="792"/>
    </location>
</feature>
<dbReference type="InterPro" id="IPR036322">
    <property type="entry name" value="WD40_repeat_dom_sf"/>
</dbReference>
<dbReference type="Gene3D" id="1.10.287.1490">
    <property type="match status" value="1"/>
</dbReference>
<dbReference type="Proteomes" id="UP000759131">
    <property type="component" value="Unassembled WGS sequence"/>
</dbReference>
<dbReference type="PROSITE" id="PS51396">
    <property type="entry name" value="PUL"/>
    <property type="match status" value="1"/>
</dbReference>
<dbReference type="GO" id="GO:0043130">
    <property type="term" value="F:ubiquitin binding"/>
    <property type="evidence" value="ECO:0007669"/>
    <property type="project" value="TreeGrafter"/>
</dbReference>
<dbReference type="GO" id="GO:0005737">
    <property type="term" value="C:cytoplasm"/>
    <property type="evidence" value="ECO:0007669"/>
    <property type="project" value="UniProtKB-SubCell"/>
</dbReference>
<feature type="repeat" description="WD" evidence="6">
    <location>
        <begin position="221"/>
        <end position="253"/>
    </location>
</feature>
<dbReference type="OrthoDB" id="10265988at2759"/>
<evidence type="ECO:0000256" key="2">
    <source>
        <dbReference type="ARBA" id="ARBA00008495"/>
    </source>
</evidence>
<sequence length="1069" mass="118408">MTEAYVLRAVVKCHEADIRCVCALPGGGFVTGSRDNTCKAYQTNGKSNDFTEVQNLLGAQNYISSVCCLHSATKTLIYVGSNDSNIYCYSLEHSEPLHKLMDHSGTVCALSASNDKSLIASGSWDLTCRVWSDNKCKAVLAGHEGSVWATGFIGEYVITGSADKTLKLWKFETKIECVETMRGHNDCIRGIAVISDTNFLSCSNDASIREWNLKGETIREFVGHENYIYSVANIISGHEFATCGEDRTVRIWNNTESIHSVQTIRLPETTLWSLTRLSNSDLVIGSSTGRLYIYTRDESLAAKPEKVKELEEELAKATVPLAEIGDMKVNDLPTPEALLAPGKRDGQTKMVKDGNKVTVHNWDAKKFEWVKIGEVVGTPGPANDASKRQLHDGVEYDYVFSIDVEEGKPQLKLPYNLTQDPWTVAQDFIHKHNLSQTYLDEIVNFITKNSDRNLGQFSGGQNLDPFTGGSSYSTQPNGLSQPMDTSEPTVVANAYYPQKAHLLFESHSIEGIAKKLKEFSQDLPPELKLENKDIELLLKLSDFTLEVQPQQLRLIRIMLAWPKNKIFPALDLIRLSLLLPQINEDLCASKDSLRLIDTLLVCGTDANSTPNQLVAYRALANMFAHTVGEHLAFAMYFVTQKQMGLELPQNLSPDMIPPTLRPKPVGIDSINALDLKTNGKSEIPALQSTGNKELDDMSEELKELQIEKLRLESELHSDEASIRLKESEIKSIQNEIETLHQMLKQLDSQKSEARKRLDDLGAQVENLTQQLNDQKTKVETQESELSTKRKELEELKSEETKLESQLDSIRKESQMLSKNTGDTQLEISQIGTKIVELEEYERRVNDAINEYDSALSAQDLVKISNLLPRTLTPPLVEPEPQSEFTQNGFNAFANEPEVKETAVGFTSDPFAGEDPFREDPFKSENKGDDPFASNSFANFNSQEASKGAFDPFGTGSFTASNKPDPFGSDPFASQAIPSTVRSESPTPELPPKKSKAPPPRPAPPKHASKTPLRAAPAPPITSSSDTAAKSDPFSSSQPPFDPFNDNKDAFGSSNFANFANFDKLKSATI</sequence>
<dbReference type="GO" id="GO:0010992">
    <property type="term" value="P:ubiquitin recycling"/>
    <property type="evidence" value="ECO:0007669"/>
    <property type="project" value="TreeGrafter"/>
</dbReference>
<name>A0A7R9KXH8_9ACAR</name>
<evidence type="ECO:0000259" key="8">
    <source>
        <dbReference type="PROSITE" id="PS51394"/>
    </source>
</evidence>
<dbReference type="EMBL" id="OC863247">
    <property type="protein sequence ID" value="CAD7630880.1"/>
    <property type="molecule type" value="Genomic_DNA"/>
</dbReference>
<feature type="repeat" description="WD" evidence="6">
    <location>
        <begin position="181"/>
        <end position="214"/>
    </location>
</feature>
<dbReference type="Gene3D" id="3.10.20.870">
    <property type="entry name" value="PFU (PLAA family ubiquitin binding), C-terminal domain"/>
    <property type="match status" value="1"/>
</dbReference>
<evidence type="ECO:0000256" key="5">
    <source>
        <dbReference type="ARBA" id="ARBA00022737"/>
    </source>
</evidence>
<gene>
    <name evidence="10" type="ORF">OSB1V03_LOCUS11291</name>
</gene>
<dbReference type="GO" id="GO:0043161">
    <property type="term" value="P:proteasome-mediated ubiquitin-dependent protein catabolic process"/>
    <property type="evidence" value="ECO:0007669"/>
    <property type="project" value="TreeGrafter"/>
</dbReference>
<evidence type="ECO:0008006" key="12">
    <source>
        <dbReference type="Google" id="ProtNLM"/>
    </source>
</evidence>
<keyword evidence="11" id="KW-1185">Reference proteome</keyword>
<feature type="compositionally biased region" description="Polar residues" evidence="7">
    <location>
        <begin position="932"/>
        <end position="944"/>
    </location>
</feature>
<organism evidence="10">
    <name type="scientific">Medioppia subpectinata</name>
    <dbReference type="NCBI Taxonomy" id="1979941"/>
    <lineage>
        <taxon>Eukaryota</taxon>
        <taxon>Metazoa</taxon>
        <taxon>Ecdysozoa</taxon>
        <taxon>Arthropoda</taxon>
        <taxon>Chelicerata</taxon>
        <taxon>Arachnida</taxon>
        <taxon>Acari</taxon>
        <taxon>Acariformes</taxon>
        <taxon>Sarcoptiformes</taxon>
        <taxon>Oribatida</taxon>
        <taxon>Brachypylina</taxon>
        <taxon>Oppioidea</taxon>
        <taxon>Oppiidae</taxon>
        <taxon>Medioppia</taxon>
    </lineage>
</organism>
<dbReference type="AlphaFoldDB" id="A0A7R9KXH8"/>
<dbReference type="PANTHER" id="PTHR19849:SF0">
    <property type="entry name" value="PHOSPHOLIPASE A-2-ACTIVATING PROTEIN"/>
    <property type="match status" value="1"/>
</dbReference>
<dbReference type="InterPro" id="IPR038122">
    <property type="entry name" value="PFU_sf"/>
</dbReference>
<feature type="compositionally biased region" description="Polar residues" evidence="7">
    <location>
        <begin position="975"/>
        <end position="985"/>
    </location>
</feature>
<evidence type="ECO:0000256" key="4">
    <source>
        <dbReference type="ARBA" id="ARBA00022574"/>
    </source>
</evidence>
<evidence type="ECO:0000313" key="11">
    <source>
        <dbReference type="Proteomes" id="UP000759131"/>
    </source>
</evidence>
<dbReference type="PROSITE" id="PS50082">
    <property type="entry name" value="WD_REPEATS_2"/>
    <property type="match status" value="4"/>
</dbReference>
<feature type="compositionally biased region" description="Basic and acidic residues" evidence="7">
    <location>
        <begin position="774"/>
        <end position="792"/>
    </location>
</feature>
<protein>
    <recommendedName>
        <fullName evidence="12">Phospholipase A-2-activating protein</fullName>
    </recommendedName>
</protein>
<keyword evidence="4 6" id="KW-0853">WD repeat</keyword>
<keyword evidence="3" id="KW-0963">Cytoplasm</keyword>
<dbReference type="Pfam" id="PF00400">
    <property type="entry name" value="WD40"/>
    <property type="match status" value="5"/>
</dbReference>
<dbReference type="EMBL" id="CAJPIZ010008672">
    <property type="protein sequence ID" value="CAG2111310.1"/>
    <property type="molecule type" value="Genomic_DNA"/>
</dbReference>
<evidence type="ECO:0000256" key="7">
    <source>
        <dbReference type="SAM" id="MobiDB-lite"/>
    </source>
</evidence>
<dbReference type="Pfam" id="PF08324">
    <property type="entry name" value="PUL"/>
    <property type="match status" value="1"/>
</dbReference>
<dbReference type="Gene3D" id="2.130.10.10">
    <property type="entry name" value="YVTN repeat-like/Quinoprotein amine dehydrogenase"/>
    <property type="match status" value="1"/>
</dbReference>
<feature type="compositionally biased region" description="Basic and acidic residues" evidence="7">
    <location>
        <begin position="914"/>
        <end position="929"/>
    </location>
</feature>
<feature type="region of interest" description="Disordered" evidence="7">
    <location>
        <begin position="897"/>
        <end position="1054"/>
    </location>
</feature>
<feature type="domain" description="PUL" evidence="9">
    <location>
        <begin position="494"/>
        <end position="767"/>
    </location>
</feature>
<dbReference type="InterPro" id="IPR011989">
    <property type="entry name" value="ARM-like"/>
</dbReference>
<keyword evidence="5" id="KW-0677">Repeat</keyword>
<feature type="repeat" description="WD" evidence="6">
    <location>
        <begin position="140"/>
        <end position="173"/>
    </location>
</feature>
<feature type="repeat" description="WD" evidence="6">
    <location>
        <begin position="100"/>
        <end position="132"/>
    </location>
</feature>
<proteinExistence type="inferred from homology"/>
<dbReference type="PROSITE" id="PS50294">
    <property type="entry name" value="WD_REPEATS_REGION"/>
    <property type="match status" value="3"/>
</dbReference>
<dbReference type="PROSITE" id="PS51394">
    <property type="entry name" value="PFU"/>
    <property type="match status" value="1"/>
</dbReference>
<comment type="similarity">
    <text evidence="2">Belongs to the WD repeat PLAP family.</text>
</comment>
<evidence type="ECO:0000259" key="9">
    <source>
        <dbReference type="PROSITE" id="PS51396"/>
    </source>
</evidence>
<evidence type="ECO:0000256" key="3">
    <source>
        <dbReference type="ARBA" id="ARBA00022490"/>
    </source>
</evidence>
<feature type="domain" description="PFU" evidence="8">
    <location>
        <begin position="361"/>
        <end position="460"/>
    </location>
</feature>
<evidence type="ECO:0000256" key="6">
    <source>
        <dbReference type="PROSITE-ProRule" id="PRU00221"/>
    </source>
</evidence>
<dbReference type="InterPro" id="IPR013535">
    <property type="entry name" value="PUL_dom"/>
</dbReference>
<dbReference type="GO" id="GO:0005634">
    <property type="term" value="C:nucleus"/>
    <property type="evidence" value="ECO:0007669"/>
    <property type="project" value="TreeGrafter"/>
</dbReference>
<dbReference type="Gene3D" id="1.25.10.10">
    <property type="entry name" value="Leucine-rich Repeat Variant"/>
    <property type="match status" value="1"/>
</dbReference>
<dbReference type="InterPro" id="IPR015155">
    <property type="entry name" value="PFU"/>
</dbReference>
<dbReference type="CDD" id="cd00200">
    <property type="entry name" value="WD40"/>
    <property type="match status" value="1"/>
</dbReference>
<dbReference type="InterPro" id="IPR001680">
    <property type="entry name" value="WD40_rpt"/>
</dbReference>
<dbReference type="PANTHER" id="PTHR19849">
    <property type="entry name" value="PHOSPHOLIPASE A-2-ACTIVATING PROTEIN"/>
    <property type="match status" value="1"/>
</dbReference>
<evidence type="ECO:0000256" key="1">
    <source>
        <dbReference type="ARBA" id="ARBA00004496"/>
    </source>
</evidence>
<comment type="subcellular location">
    <subcellularLocation>
        <location evidence="1">Cytoplasm</location>
    </subcellularLocation>
</comment>
<reference evidence="10" key="1">
    <citation type="submission" date="2020-11" db="EMBL/GenBank/DDBJ databases">
        <authorList>
            <person name="Tran Van P."/>
        </authorList>
    </citation>
    <scope>NUCLEOTIDE SEQUENCE</scope>
</reference>
<accession>A0A7R9KXH8</accession>
<dbReference type="SUPFAM" id="SSF50978">
    <property type="entry name" value="WD40 repeat-like"/>
    <property type="match status" value="1"/>
</dbReference>